<dbReference type="AlphaFoldDB" id="A0A812QVK2"/>
<reference evidence="2" key="1">
    <citation type="submission" date="2021-02" db="EMBL/GenBank/DDBJ databases">
        <authorList>
            <person name="Dougan E. K."/>
            <person name="Rhodes N."/>
            <person name="Thang M."/>
            <person name="Chan C."/>
        </authorList>
    </citation>
    <scope>NUCLEOTIDE SEQUENCE</scope>
</reference>
<dbReference type="Proteomes" id="UP000604046">
    <property type="component" value="Unassembled WGS sequence"/>
</dbReference>
<dbReference type="OrthoDB" id="408487at2759"/>
<keyword evidence="3" id="KW-1185">Reference proteome</keyword>
<protein>
    <submittedName>
        <fullName evidence="2">Uncharacterized protein</fullName>
    </submittedName>
</protein>
<organism evidence="2 3">
    <name type="scientific">Symbiodinium natans</name>
    <dbReference type="NCBI Taxonomy" id="878477"/>
    <lineage>
        <taxon>Eukaryota</taxon>
        <taxon>Sar</taxon>
        <taxon>Alveolata</taxon>
        <taxon>Dinophyceae</taxon>
        <taxon>Suessiales</taxon>
        <taxon>Symbiodiniaceae</taxon>
        <taxon>Symbiodinium</taxon>
    </lineage>
</organism>
<feature type="region of interest" description="Disordered" evidence="1">
    <location>
        <begin position="272"/>
        <end position="292"/>
    </location>
</feature>
<accession>A0A812QVK2</accession>
<evidence type="ECO:0000313" key="2">
    <source>
        <dbReference type="EMBL" id="CAE7405575.1"/>
    </source>
</evidence>
<evidence type="ECO:0000313" key="3">
    <source>
        <dbReference type="Proteomes" id="UP000604046"/>
    </source>
</evidence>
<sequence>MDADKDNRTQSESACKPARFASFGSRLARATSSKAISLSPGPGSPGTLSDAASESSAGIGLDFTKCVAASPQKDFGAIVPMAPRLLRFASHESMSMLSVASEDLQDTEVLEELFQWPQALLYKLLGIGHRPNQQVWQQRTLTSAMKHRQAEMRELFLEAMAEGVLLSTAYSGVEAPLHAAWEIMKAVEGSGVAGDCHGRQARKGSWQGFRSYSGGDSDARCRAISLGFHRESSKWPVQLRPTHVFGTLEDAVEDGNLLFDLYSLTSQHGTSASQDEVGRSLDSNGPACKKQKKAAAEPDYELFGKFLSTFGKVHRYFKDQCKSKSGPTAYCYKHKGKCSLHMPADLKKTAGRTMHVAGPICVDWSARGKKKGLAGPSTIPFLVWLGELSTSGVDLGIHEGTLQTDLKALIAPLEMVQEPGQPWGFYGFNLDPKRFGCPCSRPRLYTLVYRKDKFQFTGSQDELDMFLGQDLLCSGRVFFNDASTAFEEASLNNTQEQSLRRHEAAERDESDACIGDLNQMPPFGRLQKFVPALVTHGCIASLKDGKVLAAEQHLDVQLLSKESHARGEGSGLSCAFKKHLAGNTMHALSIGPMLVYSLACLKPLPCDVTSL</sequence>
<feature type="region of interest" description="Disordered" evidence="1">
    <location>
        <begin position="33"/>
        <end position="52"/>
    </location>
</feature>
<comment type="caution">
    <text evidence="2">The sequence shown here is derived from an EMBL/GenBank/DDBJ whole genome shotgun (WGS) entry which is preliminary data.</text>
</comment>
<gene>
    <name evidence="2" type="ORF">SNAT2548_LOCUS22062</name>
</gene>
<dbReference type="EMBL" id="CAJNDS010002274">
    <property type="protein sequence ID" value="CAE7405575.1"/>
    <property type="molecule type" value="Genomic_DNA"/>
</dbReference>
<proteinExistence type="predicted"/>
<evidence type="ECO:0000256" key="1">
    <source>
        <dbReference type="SAM" id="MobiDB-lite"/>
    </source>
</evidence>
<name>A0A812QVK2_9DINO</name>